<reference evidence="5" key="1">
    <citation type="journal article" date="2019" name="Int. J. Syst. Evol. Microbiol.">
        <title>The Global Catalogue of Microorganisms (GCM) 10K type strain sequencing project: providing services to taxonomists for standard genome sequencing and annotation.</title>
        <authorList>
            <consortium name="The Broad Institute Genomics Platform"/>
            <consortium name="The Broad Institute Genome Sequencing Center for Infectious Disease"/>
            <person name="Wu L."/>
            <person name="Ma J."/>
        </authorList>
    </citation>
    <scope>NUCLEOTIDE SEQUENCE [LARGE SCALE GENOMIC DNA]</scope>
    <source>
        <strain evidence="5">CCM 8905</strain>
    </source>
</reference>
<feature type="region of interest" description="Disordered" evidence="2">
    <location>
        <begin position="307"/>
        <end position="353"/>
    </location>
</feature>
<dbReference type="InterPro" id="IPR029021">
    <property type="entry name" value="Prot-tyrosine_phosphatase-like"/>
</dbReference>
<feature type="signal peptide" evidence="3">
    <location>
        <begin position="1"/>
        <end position="30"/>
    </location>
</feature>
<dbReference type="RefSeq" id="WP_125693325.1">
    <property type="nucleotide sequence ID" value="NZ_JBHSSK010000021.1"/>
</dbReference>
<dbReference type="InterPro" id="IPR026893">
    <property type="entry name" value="Tyr/Ser_Pase_IphP-type"/>
</dbReference>
<name>A0ABW1SRQ7_9LACO</name>
<evidence type="ECO:0000313" key="4">
    <source>
        <dbReference type="EMBL" id="MFC6207179.1"/>
    </source>
</evidence>
<dbReference type="PANTHER" id="PTHR31126:SF1">
    <property type="entry name" value="TYROSINE SPECIFIC PROTEIN PHOSPHATASES DOMAIN-CONTAINING PROTEIN"/>
    <property type="match status" value="1"/>
</dbReference>
<evidence type="ECO:0000256" key="2">
    <source>
        <dbReference type="SAM" id="MobiDB-lite"/>
    </source>
</evidence>
<keyword evidence="3" id="KW-0732">Signal</keyword>
<feature type="compositionally biased region" description="Pro residues" evidence="2">
    <location>
        <begin position="307"/>
        <end position="336"/>
    </location>
</feature>
<organism evidence="4 5">
    <name type="scientific">Levilactobacillus tongjiangensis</name>
    <dbReference type="NCBI Taxonomy" id="2486023"/>
    <lineage>
        <taxon>Bacteria</taxon>
        <taxon>Bacillati</taxon>
        <taxon>Bacillota</taxon>
        <taxon>Bacilli</taxon>
        <taxon>Lactobacillales</taxon>
        <taxon>Lactobacillaceae</taxon>
        <taxon>Levilactobacillus</taxon>
    </lineage>
</organism>
<dbReference type="Gene3D" id="3.90.190.10">
    <property type="entry name" value="Protein tyrosine phosphatase superfamily"/>
    <property type="match status" value="1"/>
</dbReference>
<evidence type="ECO:0000256" key="1">
    <source>
        <dbReference type="ARBA" id="ARBA00009580"/>
    </source>
</evidence>
<evidence type="ECO:0000256" key="3">
    <source>
        <dbReference type="SAM" id="SignalP"/>
    </source>
</evidence>
<evidence type="ECO:0000313" key="5">
    <source>
        <dbReference type="Proteomes" id="UP001596254"/>
    </source>
</evidence>
<proteinExistence type="inferred from homology"/>
<keyword evidence="5" id="KW-1185">Reference proteome</keyword>
<dbReference type="EMBL" id="JBHSSK010000021">
    <property type="protein sequence ID" value="MFC6207179.1"/>
    <property type="molecule type" value="Genomic_DNA"/>
</dbReference>
<comment type="caution">
    <text evidence="4">The sequence shown here is derived from an EMBL/GenBank/DDBJ whole genome shotgun (WGS) entry which is preliminary data.</text>
</comment>
<dbReference type="Proteomes" id="UP001596254">
    <property type="component" value="Unassembled WGS sequence"/>
</dbReference>
<comment type="similarity">
    <text evidence="1">Belongs to the protein-tyrosine phosphatase family.</text>
</comment>
<protein>
    <submittedName>
        <fullName evidence="4">Tyrosine-protein phosphatase</fullName>
    </submittedName>
</protein>
<dbReference type="PANTHER" id="PTHR31126">
    <property type="entry name" value="TYROSINE-PROTEIN PHOSPHATASE"/>
    <property type="match status" value="1"/>
</dbReference>
<dbReference type="Pfam" id="PF13350">
    <property type="entry name" value="Y_phosphatase3"/>
    <property type="match status" value="1"/>
</dbReference>
<accession>A0ABW1SRQ7</accession>
<feature type="chain" id="PRO_5046125128" evidence="3">
    <location>
        <begin position="31"/>
        <end position="462"/>
    </location>
</feature>
<gene>
    <name evidence="4" type="ORF">ACFP1G_06770</name>
</gene>
<dbReference type="SUPFAM" id="SSF52799">
    <property type="entry name" value="(Phosphotyrosine protein) phosphatases II"/>
    <property type="match status" value="1"/>
</dbReference>
<sequence>MTHRLQRTLSISMLTLTLMGMGTPVVTSLAATTPTTQVPKTPDKADPDRVPILNGEQMPETMATPKVPAAGKPGSRIALSKDSKGFNANTRDLGGYLTKDKTQAIKSGLLFRSAQLTRVTNSDINKLAGFSISLIIDLRTPFNHMKKKDALIGKATSKVAAIYSQSDDDDLSGVQHYNRANGGSIAFSPTALSGYHDFLTDLVNAQGPILYHCKHGNDRTGIATVLLMSILGMRNQDIINDYLMSNNYVDKQVEYTWLKTYIGQIDEKFGSLNNYITSPKGLNFSADQQAALRAKYLVPSGLAVPKPMPVSTPKPIEKPTPAPTPKPLEKPTPAPTVPTSNNPVTSPAPIHAGQPDLVVAKPHQAGKTKMKVLSVKKLKHAKAVHLKAHRAYFFDLHLKHKVGKSGKTGRHPRAKWQLIKQAKLRINGKIKTYVEVQSPHGKKRWIQLKDVSLIKNTANHSH</sequence>